<accession>A0ABS0SA61</accession>
<organism evidence="2 3">
    <name type="scientific">Aquamicrobium zhengzhouense</name>
    <dbReference type="NCBI Taxonomy" id="2781738"/>
    <lineage>
        <taxon>Bacteria</taxon>
        <taxon>Pseudomonadati</taxon>
        <taxon>Pseudomonadota</taxon>
        <taxon>Alphaproteobacteria</taxon>
        <taxon>Hyphomicrobiales</taxon>
        <taxon>Phyllobacteriaceae</taxon>
        <taxon>Aquamicrobium</taxon>
    </lineage>
</organism>
<feature type="compositionally biased region" description="Basic and acidic residues" evidence="1">
    <location>
        <begin position="122"/>
        <end position="132"/>
    </location>
</feature>
<dbReference type="Proteomes" id="UP000601789">
    <property type="component" value="Unassembled WGS sequence"/>
</dbReference>
<evidence type="ECO:0000313" key="3">
    <source>
        <dbReference type="Proteomes" id="UP000601789"/>
    </source>
</evidence>
<comment type="caution">
    <text evidence="2">The sequence shown here is derived from an EMBL/GenBank/DDBJ whole genome shotgun (WGS) entry which is preliminary data.</text>
</comment>
<dbReference type="EMBL" id="JADGMQ010000002">
    <property type="protein sequence ID" value="MBI1620116.1"/>
    <property type="molecule type" value="Genomic_DNA"/>
</dbReference>
<feature type="compositionally biased region" description="Polar residues" evidence="1">
    <location>
        <begin position="76"/>
        <end position="95"/>
    </location>
</feature>
<name>A0ABS0SA61_9HYPH</name>
<evidence type="ECO:0000313" key="2">
    <source>
        <dbReference type="EMBL" id="MBI1620116.1"/>
    </source>
</evidence>
<feature type="region of interest" description="Disordered" evidence="1">
    <location>
        <begin position="119"/>
        <end position="139"/>
    </location>
</feature>
<gene>
    <name evidence="2" type="ORF">IOD40_05495</name>
</gene>
<sequence>MALVKTICTRFPKIVDLRCPAPLPTASSAIVSDAAGRLKAAPGAYSPALQGHAHHLAKQYEIPGIFDRAAYREPQHGSSCTNQSGAGESVSSCLQETKERRPQRRYIEIKREIFLKLAPRAESTRSSRHPDRSGGGSWI</sequence>
<feature type="region of interest" description="Disordered" evidence="1">
    <location>
        <begin position="73"/>
        <end position="101"/>
    </location>
</feature>
<evidence type="ECO:0000256" key="1">
    <source>
        <dbReference type="SAM" id="MobiDB-lite"/>
    </source>
</evidence>
<keyword evidence="3" id="KW-1185">Reference proteome</keyword>
<reference evidence="2 3" key="1">
    <citation type="submission" date="2020-10" db="EMBL/GenBank/DDBJ databases">
        <title>Aquamicrobium zhengzhouensis sp. nov., a exopolysaccharide producing bacterium isolated from farmland soil.</title>
        <authorList>
            <person name="Wang X."/>
        </authorList>
    </citation>
    <scope>NUCLEOTIDE SEQUENCE [LARGE SCALE GENOMIC DNA]</scope>
    <source>
        <strain evidence="3">cd-1</strain>
    </source>
</reference>
<proteinExistence type="predicted"/>
<protein>
    <submittedName>
        <fullName evidence="2">Uncharacterized protein</fullName>
    </submittedName>
</protein>
<dbReference type="RefSeq" id="WP_198475110.1">
    <property type="nucleotide sequence ID" value="NZ_JADGMQ010000002.1"/>
</dbReference>